<dbReference type="Pfam" id="PF07508">
    <property type="entry name" value="Recombinase"/>
    <property type="match status" value="1"/>
</dbReference>
<keyword evidence="6" id="KW-1185">Reference proteome</keyword>
<sequence>MPESLQRALIVIRLSKVTETTTSPERQLAECRKLCEQRGYEIVGIAEDLDVSGAVDPFDRKKRPHLARWLHGEQLDDDGNPVPYEVIVVYRVDRLTRSVRHLQKLVAWAEDQDRLVVSATEPHFDTSLPFSAVLIALIGTVAEMELAGISERNASAARHNIKAGRYRGSTPPWGYVPSDATGEWRLVRDKDQANIINEVARRVIEGEPLQRIAHDLTRRGILTPKDNFAKLRGRGIQDRQWSVTQLKRSLLSETMLGHAVSGGAAVRNDDGSPVVRSEPILSREIFDRVAVELSSRSKRGEPNKRTSSLLLGVIYCGNPCSHKQQGAECPADCPGTCGEIVYRFNGGSHSQFPRYRCRTMTRAFKCGNRTIRADKSDTAVEQAILALLGSSERLERTWDAGQDYSAELANINDELTDLTSQLGVGAFRAGTPQRAKLDARIAGLADRQAQLSAEEVKPAGWTWLPTGELFSDWWGRQDVVGRNIWLRSMGVRAWYSREAKGLYIDLGNLNDLTAGLKPGPTARQAAERFRVMTENGIRALVVGDNGGELPTPEEGFTWLQPVEGVWVLTSEALLAAAEERRELIRDKIADEFMYGPDDWDED</sequence>
<dbReference type="OrthoDB" id="4367319at2"/>
<dbReference type="RefSeq" id="WP_120744156.1">
    <property type="nucleotide sequence ID" value="NZ_CP032568.1"/>
</dbReference>
<dbReference type="PROSITE" id="PS51737">
    <property type="entry name" value="RECOMBINASE_DNA_BIND"/>
    <property type="match status" value="1"/>
</dbReference>
<evidence type="ECO:0000313" key="5">
    <source>
        <dbReference type="EMBL" id="AYF79078.1"/>
    </source>
</evidence>
<dbReference type="Pfam" id="PF00239">
    <property type="entry name" value="Resolvase"/>
    <property type="match status" value="1"/>
</dbReference>
<dbReference type="EMBL" id="CP032568">
    <property type="protein sequence ID" value="AYF79078.1"/>
    <property type="molecule type" value="Genomic_DNA"/>
</dbReference>
<dbReference type="KEGG" id="nyu:D7D52_16060"/>
<name>A0A386ZNS0_9NOCA</name>
<organism evidence="5 6">
    <name type="scientific">Nocardia yunnanensis</name>
    <dbReference type="NCBI Taxonomy" id="2382165"/>
    <lineage>
        <taxon>Bacteria</taxon>
        <taxon>Bacillati</taxon>
        <taxon>Actinomycetota</taxon>
        <taxon>Actinomycetes</taxon>
        <taxon>Mycobacteriales</taxon>
        <taxon>Nocardiaceae</taxon>
        <taxon>Nocardia</taxon>
    </lineage>
</organism>
<dbReference type="PROSITE" id="PS51736">
    <property type="entry name" value="RECOMBINASES_3"/>
    <property type="match status" value="1"/>
</dbReference>
<dbReference type="InterPro" id="IPR050639">
    <property type="entry name" value="SSR_resolvase"/>
</dbReference>
<gene>
    <name evidence="5" type="ORF">D7D52_16060</name>
</gene>
<dbReference type="InterPro" id="IPR038109">
    <property type="entry name" value="DNA_bind_recomb_sf"/>
</dbReference>
<feature type="domain" description="Recombinase" evidence="4">
    <location>
        <begin position="172"/>
        <end position="300"/>
    </location>
</feature>
<dbReference type="GO" id="GO:0000150">
    <property type="term" value="F:DNA strand exchange activity"/>
    <property type="evidence" value="ECO:0007669"/>
    <property type="project" value="InterPro"/>
</dbReference>
<keyword evidence="1" id="KW-0238">DNA-binding</keyword>
<dbReference type="Gene3D" id="3.40.50.1390">
    <property type="entry name" value="Resolvase, N-terminal catalytic domain"/>
    <property type="match status" value="1"/>
</dbReference>
<dbReference type="Proteomes" id="UP000267164">
    <property type="component" value="Chromosome"/>
</dbReference>
<dbReference type="PANTHER" id="PTHR30461">
    <property type="entry name" value="DNA-INVERTASE FROM LAMBDOID PROPHAGE"/>
    <property type="match status" value="1"/>
</dbReference>
<evidence type="ECO:0000256" key="2">
    <source>
        <dbReference type="ARBA" id="ARBA00023172"/>
    </source>
</evidence>
<dbReference type="CDD" id="cd00338">
    <property type="entry name" value="Ser_Recombinase"/>
    <property type="match status" value="1"/>
</dbReference>
<dbReference type="GO" id="GO:0003677">
    <property type="term" value="F:DNA binding"/>
    <property type="evidence" value="ECO:0007669"/>
    <property type="project" value="UniProtKB-KW"/>
</dbReference>
<reference evidence="5 6" key="1">
    <citation type="submission" date="2018-09" db="EMBL/GenBank/DDBJ databases">
        <title>Nocardia yunnanensis sp. nov., an actinomycete isolated from a soil sample.</title>
        <authorList>
            <person name="Zhang J."/>
        </authorList>
    </citation>
    <scope>NUCLEOTIDE SEQUENCE [LARGE SCALE GENOMIC DNA]</scope>
    <source>
        <strain evidence="5 6">CFHS0054</strain>
    </source>
</reference>
<dbReference type="SUPFAM" id="SSF53041">
    <property type="entry name" value="Resolvase-like"/>
    <property type="match status" value="1"/>
</dbReference>
<dbReference type="PANTHER" id="PTHR30461:SF2">
    <property type="entry name" value="SERINE RECOMBINASE PINE-RELATED"/>
    <property type="match status" value="1"/>
</dbReference>
<dbReference type="Gene3D" id="3.90.1750.20">
    <property type="entry name" value="Putative Large Serine Recombinase, Chain B, Domain 2"/>
    <property type="match status" value="1"/>
</dbReference>
<accession>A0A386ZNS0</accession>
<evidence type="ECO:0000256" key="1">
    <source>
        <dbReference type="ARBA" id="ARBA00023125"/>
    </source>
</evidence>
<dbReference type="InterPro" id="IPR036162">
    <property type="entry name" value="Resolvase-like_N_sf"/>
</dbReference>
<evidence type="ECO:0000259" key="3">
    <source>
        <dbReference type="PROSITE" id="PS51736"/>
    </source>
</evidence>
<feature type="domain" description="Resolvase/invertase-type recombinase catalytic" evidence="3">
    <location>
        <begin position="7"/>
        <end position="164"/>
    </location>
</feature>
<dbReference type="AlphaFoldDB" id="A0A386ZNS0"/>
<evidence type="ECO:0000313" key="6">
    <source>
        <dbReference type="Proteomes" id="UP000267164"/>
    </source>
</evidence>
<proteinExistence type="predicted"/>
<dbReference type="InterPro" id="IPR006119">
    <property type="entry name" value="Resolv_N"/>
</dbReference>
<evidence type="ECO:0000259" key="4">
    <source>
        <dbReference type="PROSITE" id="PS51737"/>
    </source>
</evidence>
<protein>
    <submittedName>
        <fullName evidence="5">Recombinase family protein</fullName>
    </submittedName>
</protein>
<dbReference type="SMART" id="SM00857">
    <property type="entry name" value="Resolvase"/>
    <property type="match status" value="1"/>
</dbReference>
<keyword evidence="2" id="KW-0233">DNA recombination</keyword>
<dbReference type="InterPro" id="IPR011109">
    <property type="entry name" value="DNA_bind_recombinase_dom"/>
</dbReference>